<keyword evidence="2" id="KW-0067">ATP-binding</keyword>
<accession>A0A7L2UJD5</accession>
<name>A0A7L2UJD5_BALRX</name>
<feature type="compositionally biased region" description="Basic and acidic residues" evidence="4">
    <location>
        <begin position="786"/>
        <end position="801"/>
    </location>
</feature>
<evidence type="ECO:0000256" key="1">
    <source>
        <dbReference type="ARBA" id="ARBA00022741"/>
    </source>
</evidence>
<feature type="coiled-coil region" evidence="3">
    <location>
        <begin position="478"/>
        <end position="505"/>
    </location>
</feature>
<organism evidence="6 7">
    <name type="scientific">Balaeniceps rex</name>
    <name type="common">Shoebill</name>
    <dbReference type="NCBI Taxonomy" id="33584"/>
    <lineage>
        <taxon>Eukaryota</taxon>
        <taxon>Metazoa</taxon>
        <taxon>Chordata</taxon>
        <taxon>Craniata</taxon>
        <taxon>Vertebrata</taxon>
        <taxon>Euteleostomi</taxon>
        <taxon>Archelosauria</taxon>
        <taxon>Archosauria</taxon>
        <taxon>Dinosauria</taxon>
        <taxon>Saurischia</taxon>
        <taxon>Theropoda</taxon>
        <taxon>Coelurosauria</taxon>
        <taxon>Aves</taxon>
        <taxon>Neognathae</taxon>
        <taxon>Neoaves</taxon>
        <taxon>Aequornithes</taxon>
        <taxon>Pelecaniformes</taxon>
        <taxon>Balaenicipitidae</taxon>
        <taxon>Balaeniceps</taxon>
    </lineage>
</organism>
<feature type="compositionally biased region" description="Polar residues" evidence="4">
    <location>
        <begin position="940"/>
        <end position="959"/>
    </location>
</feature>
<dbReference type="OrthoDB" id="416437at2759"/>
<keyword evidence="7" id="KW-1185">Reference proteome</keyword>
<evidence type="ECO:0000256" key="3">
    <source>
        <dbReference type="SAM" id="Coils"/>
    </source>
</evidence>
<dbReference type="CDD" id="cd17933">
    <property type="entry name" value="DEXSc_RecD-like"/>
    <property type="match status" value="1"/>
</dbReference>
<feature type="domain" description="DNA helicase B winged helix" evidence="5">
    <location>
        <begin position="248"/>
        <end position="357"/>
    </location>
</feature>
<dbReference type="PANTHER" id="PTHR43788">
    <property type="entry name" value="DNA2/NAM7 HELICASE FAMILY MEMBER"/>
    <property type="match status" value="1"/>
</dbReference>
<dbReference type="InterPro" id="IPR058839">
    <property type="entry name" value="WHD_HELB"/>
</dbReference>
<feature type="non-terminal residue" evidence="6">
    <location>
        <position position="1052"/>
    </location>
</feature>
<sequence>VPGRRRGAVVELWGVLLPPRREATGGSEEDTEEEAEEEYVAEAALLEASGPELVAALPPRRAVVIQEDSSKKEYEVVGHFPLVGPWWRVNVKAKKMGSKYFVQGYPSYFLRTDIEENNRQVFSLFLKECAVPDYFKEKFFTWLPTESMLSFRNLEETLEQFQVSHLQTGKKQRDTKDYDIFSYVSKSFAGKAVLVALTFPMILEFLPILLPRHFCCLLNMVCWQRKTEENNGTDGEEGHYQDKMLTKLDEILKNEPWKLGFSRITHRELKFSYCEATWAAFSQCEHLLWKIPNLQKNALILYDQLKKQCREMGHTYEDQDELARFVSKDMSIEHVWQSLEFLKDQNIVIREKKLVFLPHLYKSEKDIAMYIGDLLSNCSWKLDVDVRKVLNSSETSREMVHKMDVTQAHEVEHLKENKNSPDNHNCENHFPEKELGSMSGTQSKAEVDMDQLIAMERICSNPVTIISGKGGCGKSTIVSCLFRQLKQMEKEVEAASKDFEEDLDASEEWNTFDHRCESENMYAKKILNVLFTAPTGRAASLLSEKTKLPAYTLHQIIYSFKSWKQSEQVQPWKFSTVTILIVDEGSLVSVHILSLVLKLLQFLTHDLLLLLTNTNLHCLGDTRQLPSIDPGNMLADIFEGVKSRGFSVELRTNHRAESQLIVDNASRISHRKLPEFDEVLKVSDWHEEMTVLSPEKKFILIALPAGRGCDNLQTAIKTLLKKGPGLQDAKQSQFIAFRRQDCDLINELCCQHYSNHVTRDHKNRLLFQIDDKISCMRNTYLKDLLPDRGFQEDPNHRESKSGEPTLATESAEEGKRLCNGDIFFITEDVEIDKQRLLTISSTYGSTYTVKYKALKKLCHIKHAWARTIHTFQGSEEKTVVYVVGNPGRQHWQHVYTAVTRGRCRVYVVAEEMHLRRAVTNKNIPRKTRLQRFLRETIAETSNCPKQTSSPLTKSWQSQELETRSVPVTQGAPDPPEPLTDLSKQEGSAVLSKEEQTGNLQRSPCKRHQTLAESSDSEDARNILPVIKDSPLGSSRLMNLTLGPPTPRKLFKS</sequence>
<keyword evidence="6" id="KW-0378">Hydrolase</keyword>
<dbReference type="SUPFAM" id="SSF52540">
    <property type="entry name" value="P-loop containing nucleoside triphosphate hydrolases"/>
    <property type="match status" value="2"/>
</dbReference>
<evidence type="ECO:0000313" key="6">
    <source>
        <dbReference type="EMBL" id="NXS45237.1"/>
    </source>
</evidence>
<dbReference type="EMBL" id="VYZW01035433">
    <property type="protein sequence ID" value="NXS45237.1"/>
    <property type="molecule type" value="Genomic_DNA"/>
</dbReference>
<dbReference type="GO" id="GO:0017116">
    <property type="term" value="F:single-stranded DNA helicase activity"/>
    <property type="evidence" value="ECO:0007669"/>
    <property type="project" value="TreeGrafter"/>
</dbReference>
<protein>
    <submittedName>
        <fullName evidence="6">HELB helicase</fullName>
    </submittedName>
</protein>
<dbReference type="GO" id="GO:2000042">
    <property type="term" value="P:negative regulation of double-strand break repair via homologous recombination"/>
    <property type="evidence" value="ECO:0007669"/>
    <property type="project" value="TreeGrafter"/>
</dbReference>
<keyword evidence="3" id="KW-0175">Coiled coil</keyword>
<dbReference type="Proteomes" id="UP000528411">
    <property type="component" value="Unassembled WGS sequence"/>
</dbReference>
<evidence type="ECO:0000256" key="2">
    <source>
        <dbReference type="ARBA" id="ARBA00022840"/>
    </source>
</evidence>
<dbReference type="InterPro" id="IPR027417">
    <property type="entry name" value="P-loop_NTPase"/>
</dbReference>
<keyword evidence="6" id="KW-0347">Helicase</keyword>
<dbReference type="CDD" id="cd18809">
    <property type="entry name" value="SF1_C_RecD"/>
    <property type="match status" value="1"/>
</dbReference>
<feature type="region of interest" description="Disordered" evidence="4">
    <location>
        <begin position="417"/>
        <end position="442"/>
    </location>
</feature>
<evidence type="ECO:0000256" key="4">
    <source>
        <dbReference type="SAM" id="MobiDB-lite"/>
    </source>
</evidence>
<dbReference type="GO" id="GO:0005524">
    <property type="term" value="F:ATP binding"/>
    <property type="evidence" value="ECO:0007669"/>
    <property type="project" value="UniProtKB-KW"/>
</dbReference>
<dbReference type="AlphaFoldDB" id="A0A7L2UJD5"/>
<feature type="compositionally biased region" description="Basic and acidic residues" evidence="4">
    <location>
        <begin position="417"/>
        <end position="435"/>
    </location>
</feature>
<evidence type="ECO:0000259" key="5">
    <source>
        <dbReference type="Pfam" id="PF25894"/>
    </source>
</evidence>
<evidence type="ECO:0000313" key="7">
    <source>
        <dbReference type="Proteomes" id="UP000528411"/>
    </source>
</evidence>
<dbReference type="Gene3D" id="3.40.50.300">
    <property type="entry name" value="P-loop containing nucleotide triphosphate hydrolases"/>
    <property type="match status" value="2"/>
</dbReference>
<dbReference type="Pfam" id="PF13604">
    <property type="entry name" value="AAA_30"/>
    <property type="match status" value="1"/>
</dbReference>
<feature type="region of interest" description="Disordered" evidence="4">
    <location>
        <begin position="786"/>
        <end position="812"/>
    </location>
</feature>
<gene>
    <name evidence="6" type="primary">Helb</name>
    <name evidence="6" type="ORF">BALREX_R03727</name>
</gene>
<dbReference type="Pfam" id="PF25894">
    <property type="entry name" value="WHD_HELB"/>
    <property type="match status" value="1"/>
</dbReference>
<dbReference type="Gene3D" id="2.30.30.940">
    <property type="match status" value="1"/>
</dbReference>
<comment type="caution">
    <text evidence="6">The sequence shown here is derived from an EMBL/GenBank/DDBJ whole genome shotgun (WGS) entry which is preliminary data.</text>
</comment>
<feature type="region of interest" description="Disordered" evidence="4">
    <location>
        <begin position="940"/>
        <end position="1052"/>
    </location>
</feature>
<dbReference type="InterPro" id="IPR050534">
    <property type="entry name" value="Coronavir_polyprotein_1ab"/>
</dbReference>
<proteinExistence type="predicted"/>
<feature type="non-terminal residue" evidence="6">
    <location>
        <position position="1"/>
    </location>
</feature>
<reference evidence="6 7" key="1">
    <citation type="submission" date="2019-09" db="EMBL/GenBank/DDBJ databases">
        <title>Bird 10,000 Genomes (B10K) Project - Family phase.</title>
        <authorList>
            <person name="Zhang G."/>
        </authorList>
    </citation>
    <scope>NUCLEOTIDE SEQUENCE [LARGE SCALE GENOMIC DNA]</scope>
    <source>
        <strain evidence="6">B10K-DU-012-56</strain>
    </source>
</reference>
<dbReference type="PANTHER" id="PTHR43788:SF6">
    <property type="entry name" value="DNA HELICASE B"/>
    <property type="match status" value="1"/>
</dbReference>
<keyword evidence="1" id="KW-0547">Nucleotide-binding</keyword>